<evidence type="ECO:0000256" key="2">
    <source>
        <dbReference type="ARBA" id="ARBA00022741"/>
    </source>
</evidence>
<evidence type="ECO:0000256" key="1">
    <source>
        <dbReference type="ARBA" id="ARBA00022679"/>
    </source>
</evidence>
<feature type="compositionally biased region" description="Basic and acidic residues" evidence="7">
    <location>
        <begin position="1"/>
        <end position="12"/>
    </location>
</feature>
<name>A0AAN7R759_TRANT</name>
<gene>
    <name evidence="9" type="ORF">SAY86_018019</name>
</gene>
<dbReference type="GO" id="GO:0005524">
    <property type="term" value="F:ATP binding"/>
    <property type="evidence" value="ECO:0007669"/>
    <property type="project" value="UniProtKB-UniRule"/>
</dbReference>
<reference evidence="9 10" key="1">
    <citation type="journal article" date="2023" name="Hortic Res">
        <title>Pangenome of water caltrop reveals structural variations and asymmetric subgenome divergence after allopolyploidization.</title>
        <authorList>
            <person name="Zhang X."/>
            <person name="Chen Y."/>
            <person name="Wang L."/>
            <person name="Yuan Y."/>
            <person name="Fang M."/>
            <person name="Shi L."/>
            <person name="Lu R."/>
            <person name="Comes H.P."/>
            <person name="Ma Y."/>
            <person name="Chen Y."/>
            <person name="Huang G."/>
            <person name="Zhou Y."/>
            <person name="Zheng Z."/>
            <person name="Qiu Y."/>
        </authorList>
    </citation>
    <scope>NUCLEOTIDE SEQUENCE [LARGE SCALE GENOMIC DNA]</scope>
    <source>
        <strain evidence="9">F231</strain>
    </source>
</reference>
<dbReference type="EMBL" id="JAXQNO010000010">
    <property type="protein sequence ID" value="KAK4790715.1"/>
    <property type="molecule type" value="Genomic_DNA"/>
</dbReference>
<keyword evidence="1" id="KW-0808">Transferase</keyword>
<dbReference type="Gene3D" id="1.10.510.10">
    <property type="entry name" value="Transferase(Phosphotransferase) domain 1"/>
    <property type="match status" value="1"/>
</dbReference>
<dbReference type="Pfam" id="PF00069">
    <property type="entry name" value="Pkinase"/>
    <property type="match status" value="1"/>
</dbReference>
<dbReference type="InterPro" id="IPR000719">
    <property type="entry name" value="Prot_kinase_dom"/>
</dbReference>
<evidence type="ECO:0000313" key="9">
    <source>
        <dbReference type="EMBL" id="KAK4790715.1"/>
    </source>
</evidence>
<keyword evidence="4 5" id="KW-0067">ATP-binding</keyword>
<evidence type="ECO:0000256" key="5">
    <source>
        <dbReference type="PROSITE-ProRule" id="PRU10141"/>
    </source>
</evidence>
<evidence type="ECO:0000256" key="3">
    <source>
        <dbReference type="ARBA" id="ARBA00022777"/>
    </source>
</evidence>
<dbReference type="PROSITE" id="PS00108">
    <property type="entry name" value="PROTEIN_KINASE_ST"/>
    <property type="match status" value="1"/>
</dbReference>
<evidence type="ECO:0000259" key="8">
    <source>
        <dbReference type="PROSITE" id="PS50011"/>
    </source>
</evidence>
<protein>
    <recommendedName>
        <fullName evidence="8">Protein kinase domain-containing protein</fullName>
    </recommendedName>
</protein>
<keyword evidence="10" id="KW-1185">Reference proteome</keyword>
<dbReference type="InterPro" id="IPR011009">
    <property type="entry name" value="Kinase-like_dom_sf"/>
</dbReference>
<keyword evidence="6" id="KW-0723">Serine/threonine-protein kinase</keyword>
<dbReference type="InterPro" id="IPR008271">
    <property type="entry name" value="Ser/Thr_kinase_AS"/>
</dbReference>
<sequence>MEVARLFDKATSSRDPSASDEGTLAIVNQSRPFTSNDVLVITRGFKFIIGEGGFGNVYLGTLNDRTKVAVKVLSPSSDTRNFGQRYKTGLDKCIHFPDSRSYTLFLPMQAQLLMIVHHKNLVSLIGYCDDPENLSLVYEYMINGNMRQHLSGNAENALSWSMRFMTYGLKMVGLEYLRKGCRSPIVHRDFKTSNILLNDKMQAKIADFGLSRVFVTDQKNFGISTLPAGTPGYNISGNLNSASDIYSFGVLFELIIGYPTIIRDSKGSTHVVQWVTPFIEKGDVQSTTDPRIHGLFDASSAWKALEIATQ</sequence>
<organism evidence="9 10">
    <name type="scientific">Trapa natans</name>
    <name type="common">Water chestnut</name>
    <dbReference type="NCBI Taxonomy" id="22666"/>
    <lineage>
        <taxon>Eukaryota</taxon>
        <taxon>Viridiplantae</taxon>
        <taxon>Streptophyta</taxon>
        <taxon>Embryophyta</taxon>
        <taxon>Tracheophyta</taxon>
        <taxon>Spermatophyta</taxon>
        <taxon>Magnoliopsida</taxon>
        <taxon>eudicotyledons</taxon>
        <taxon>Gunneridae</taxon>
        <taxon>Pentapetalae</taxon>
        <taxon>rosids</taxon>
        <taxon>malvids</taxon>
        <taxon>Myrtales</taxon>
        <taxon>Lythraceae</taxon>
        <taxon>Trapa</taxon>
    </lineage>
</organism>
<dbReference type="PROSITE" id="PS50011">
    <property type="entry name" value="PROTEIN_KINASE_DOM"/>
    <property type="match status" value="1"/>
</dbReference>
<feature type="domain" description="Protein kinase" evidence="8">
    <location>
        <begin position="43"/>
        <end position="310"/>
    </location>
</feature>
<dbReference type="AlphaFoldDB" id="A0AAN7R759"/>
<dbReference type="Proteomes" id="UP001346149">
    <property type="component" value="Unassembled WGS sequence"/>
</dbReference>
<keyword evidence="2 5" id="KW-0547">Nucleotide-binding</keyword>
<dbReference type="Gene3D" id="3.30.200.20">
    <property type="entry name" value="Phosphorylase Kinase, domain 1"/>
    <property type="match status" value="1"/>
</dbReference>
<accession>A0AAN7R759</accession>
<evidence type="ECO:0000256" key="4">
    <source>
        <dbReference type="ARBA" id="ARBA00022840"/>
    </source>
</evidence>
<dbReference type="PANTHER" id="PTHR45631:SF202">
    <property type="entry name" value="SENESCENCE-INDUCED RECEPTOR-LIKE SERINE_THREONINE-PROTEIN KINASE"/>
    <property type="match status" value="1"/>
</dbReference>
<comment type="caution">
    <text evidence="9">The sequence shown here is derived from an EMBL/GenBank/DDBJ whole genome shotgun (WGS) entry which is preliminary data.</text>
</comment>
<proteinExistence type="inferred from homology"/>
<feature type="region of interest" description="Disordered" evidence="7">
    <location>
        <begin position="1"/>
        <end position="21"/>
    </location>
</feature>
<dbReference type="GO" id="GO:0004674">
    <property type="term" value="F:protein serine/threonine kinase activity"/>
    <property type="evidence" value="ECO:0007669"/>
    <property type="project" value="UniProtKB-KW"/>
</dbReference>
<comment type="similarity">
    <text evidence="6">Belongs to the protein kinase superfamily.</text>
</comment>
<dbReference type="InterPro" id="IPR017441">
    <property type="entry name" value="Protein_kinase_ATP_BS"/>
</dbReference>
<evidence type="ECO:0000313" key="10">
    <source>
        <dbReference type="Proteomes" id="UP001346149"/>
    </source>
</evidence>
<evidence type="ECO:0000256" key="7">
    <source>
        <dbReference type="SAM" id="MobiDB-lite"/>
    </source>
</evidence>
<evidence type="ECO:0000256" key="6">
    <source>
        <dbReference type="RuleBase" id="RU000304"/>
    </source>
</evidence>
<dbReference type="SUPFAM" id="SSF56112">
    <property type="entry name" value="Protein kinase-like (PK-like)"/>
    <property type="match status" value="1"/>
</dbReference>
<dbReference type="PANTHER" id="PTHR45631">
    <property type="entry name" value="OS07G0107800 PROTEIN-RELATED"/>
    <property type="match status" value="1"/>
</dbReference>
<feature type="binding site" evidence="5">
    <location>
        <position position="71"/>
    </location>
    <ligand>
        <name>ATP</name>
        <dbReference type="ChEBI" id="CHEBI:30616"/>
    </ligand>
</feature>
<keyword evidence="3" id="KW-0418">Kinase</keyword>
<dbReference type="PROSITE" id="PS00107">
    <property type="entry name" value="PROTEIN_KINASE_ATP"/>
    <property type="match status" value="1"/>
</dbReference>